<comment type="caution">
    <text evidence="2">The sequence shown here is derived from an EMBL/GenBank/DDBJ whole genome shotgun (WGS) entry which is preliminary data.</text>
</comment>
<protein>
    <recommendedName>
        <fullName evidence="4">DDE Tnp4 domain-containing protein</fullName>
    </recommendedName>
</protein>
<dbReference type="AlphaFoldDB" id="A0A6A4X773"/>
<sequence length="128" mass="13734">MNRKGRTSINVMAVAGPKREALALSVHASGRCHDAEVLRTSGLMETACFIVHNVCLLRNDTGDWLEAGQDQGGPEHAAADDPADTPDMAEPPRSPARAGGADRIAARRAGHRQRLAVIRHLRAARRAD</sequence>
<proteinExistence type="predicted"/>
<name>A0A6A4X773_AMPAM</name>
<dbReference type="EMBL" id="VIIS01000337">
    <property type="protein sequence ID" value="KAF0310182.1"/>
    <property type="molecule type" value="Genomic_DNA"/>
</dbReference>
<keyword evidence="3" id="KW-1185">Reference proteome</keyword>
<evidence type="ECO:0000256" key="1">
    <source>
        <dbReference type="SAM" id="MobiDB-lite"/>
    </source>
</evidence>
<accession>A0A6A4X773</accession>
<evidence type="ECO:0000313" key="3">
    <source>
        <dbReference type="Proteomes" id="UP000440578"/>
    </source>
</evidence>
<feature type="region of interest" description="Disordered" evidence="1">
    <location>
        <begin position="64"/>
        <end position="111"/>
    </location>
</feature>
<gene>
    <name evidence="2" type="ORF">FJT64_002036</name>
</gene>
<evidence type="ECO:0000313" key="2">
    <source>
        <dbReference type="EMBL" id="KAF0310182.1"/>
    </source>
</evidence>
<reference evidence="2 3" key="1">
    <citation type="submission" date="2019-07" db="EMBL/GenBank/DDBJ databases">
        <title>Draft genome assembly of a fouling barnacle, Amphibalanus amphitrite (Darwin, 1854): The first reference genome for Thecostraca.</title>
        <authorList>
            <person name="Kim W."/>
        </authorList>
    </citation>
    <scope>NUCLEOTIDE SEQUENCE [LARGE SCALE GENOMIC DNA]</scope>
    <source>
        <strain evidence="2">SNU_AA5</strain>
        <tissue evidence="2">Soma without cirri and trophi</tissue>
    </source>
</reference>
<dbReference type="Proteomes" id="UP000440578">
    <property type="component" value="Unassembled WGS sequence"/>
</dbReference>
<organism evidence="2 3">
    <name type="scientific">Amphibalanus amphitrite</name>
    <name type="common">Striped barnacle</name>
    <name type="synonym">Balanus amphitrite</name>
    <dbReference type="NCBI Taxonomy" id="1232801"/>
    <lineage>
        <taxon>Eukaryota</taxon>
        <taxon>Metazoa</taxon>
        <taxon>Ecdysozoa</taxon>
        <taxon>Arthropoda</taxon>
        <taxon>Crustacea</taxon>
        <taxon>Multicrustacea</taxon>
        <taxon>Cirripedia</taxon>
        <taxon>Thoracica</taxon>
        <taxon>Thoracicalcarea</taxon>
        <taxon>Balanomorpha</taxon>
        <taxon>Balanoidea</taxon>
        <taxon>Balanidae</taxon>
        <taxon>Amphibalaninae</taxon>
        <taxon>Amphibalanus</taxon>
    </lineage>
</organism>
<evidence type="ECO:0008006" key="4">
    <source>
        <dbReference type="Google" id="ProtNLM"/>
    </source>
</evidence>